<dbReference type="EMBL" id="BLAY01000399">
    <property type="protein sequence ID" value="GET44538.1"/>
    <property type="molecule type" value="Genomic_DNA"/>
</dbReference>
<comment type="caution">
    <text evidence="7">The sequence shown here is derived from an EMBL/GenBank/DDBJ whole genome shotgun (WGS) entry which is preliminary data.</text>
</comment>
<evidence type="ECO:0000256" key="2">
    <source>
        <dbReference type="ARBA" id="ARBA00023125"/>
    </source>
</evidence>
<gene>
    <name evidence="7" type="ORF">MiSe_93680</name>
</gene>
<dbReference type="Proteomes" id="UP001050975">
    <property type="component" value="Unassembled WGS sequence"/>
</dbReference>
<dbReference type="PANTHER" id="PTHR43280">
    <property type="entry name" value="ARAC-FAMILY TRANSCRIPTIONAL REGULATOR"/>
    <property type="match status" value="1"/>
</dbReference>
<dbReference type="Gene3D" id="1.10.10.60">
    <property type="entry name" value="Homeodomain-like"/>
    <property type="match status" value="2"/>
</dbReference>
<name>A0AAV3XQ76_9CYAN</name>
<dbReference type="InterPro" id="IPR009057">
    <property type="entry name" value="Homeodomain-like_sf"/>
</dbReference>
<evidence type="ECO:0000256" key="4">
    <source>
        <dbReference type="PROSITE-ProRule" id="PRU00169"/>
    </source>
</evidence>
<dbReference type="InterPro" id="IPR018062">
    <property type="entry name" value="HTH_AraC-typ_CS"/>
</dbReference>
<keyword evidence="2" id="KW-0238">DNA-binding</keyword>
<dbReference type="AlphaFoldDB" id="A0AAV3XQ76"/>
<dbReference type="InterPro" id="IPR018060">
    <property type="entry name" value="HTH_AraC"/>
</dbReference>
<feature type="domain" description="Response regulatory" evidence="6">
    <location>
        <begin position="3"/>
        <end position="119"/>
    </location>
</feature>
<evidence type="ECO:0000256" key="3">
    <source>
        <dbReference type="ARBA" id="ARBA00023163"/>
    </source>
</evidence>
<dbReference type="Pfam" id="PF00072">
    <property type="entry name" value="Response_reg"/>
    <property type="match status" value="1"/>
</dbReference>
<evidence type="ECO:0000256" key="1">
    <source>
        <dbReference type="ARBA" id="ARBA00023015"/>
    </source>
</evidence>
<dbReference type="GO" id="GO:0043565">
    <property type="term" value="F:sequence-specific DNA binding"/>
    <property type="evidence" value="ECO:0007669"/>
    <property type="project" value="InterPro"/>
</dbReference>
<dbReference type="PROSITE" id="PS00041">
    <property type="entry name" value="HTH_ARAC_FAMILY_1"/>
    <property type="match status" value="1"/>
</dbReference>
<keyword evidence="8" id="KW-1185">Reference proteome</keyword>
<accession>A0AAV3XQ76</accession>
<dbReference type="Gene3D" id="3.40.50.2300">
    <property type="match status" value="1"/>
</dbReference>
<dbReference type="SMART" id="SM00448">
    <property type="entry name" value="REC"/>
    <property type="match status" value="1"/>
</dbReference>
<protein>
    <submittedName>
        <fullName evidence="7">Two component AraC family transcriptional regulator</fullName>
    </submittedName>
</protein>
<keyword evidence="1" id="KW-0805">Transcription regulation</keyword>
<dbReference type="SUPFAM" id="SSF46689">
    <property type="entry name" value="Homeodomain-like"/>
    <property type="match status" value="2"/>
</dbReference>
<sequence>MKKILVIEEQAETRIFFLESLKFSGFYTIGAENNQIAIERVQAELPDLIISETITPKLDGYGVLSTLRQNPITAIIPFIFVTARSTWTDIRKGMELGADDYLTKPCTIEELLRAIATRLEKQVTQKQWYAKQSLSTDSAKPKEPQSSFASDSQIGKVFQFIETNYHQPITLDDVAQAVGYSPAYLTDLMRRQSGKTVHQWIVERRMTAACFLLLETNRSVEEIAAAVGYSYTGCFFRQFRLSFGMAPKAWRKTQLERQFSHNVTC</sequence>
<dbReference type="Pfam" id="PF12833">
    <property type="entry name" value="HTH_18"/>
    <property type="match status" value="1"/>
</dbReference>
<organism evidence="7 8">
    <name type="scientific">Microseira wollei NIES-4236</name>
    <dbReference type="NCBI Taxonomy" id="2530354"/>
    <lineage>
        <taxon>Bacteria</taxon>
        <taxon>Bacillati</taxon>
        <taxon>Cyanobacteriota</taxon>
        <taxon>Cyanophyceae</taxon>
        <taxon>Oscillatoriophycideae</taxon>
        <taxon>Aerosakkonematales</taxon>
        <taxon>Aerosakkonemataceae</taxon>
        <taxon>Microseira</taxon>
    </lineage>
</organism>
<dbReference type="SMART" id="SM00342">
    <property type="entry name" value="HTH_ARAC"/>
    <property type="match status" value="1"/>
</dbReference>
<dbReference type="SUPFAM" id="SSF52172">
    <property type="entry name" value="CheY-like"/>
    <property type="match status" value="1"/>
</dbReference>
<dbReference type="GO" id="GO:0000160">
    <property type="term" value="P:phosphorelay signal transduction system"/>
    <property type="evidence" value="ECO:0007669"/>
    <property type="project" value="InterPro"/>
</dbReference>
<dbReference type="InterPro" id="IPR011006">
    <property type="entry name" value="CheY-like_superfamily"/>
</dbReference>
<dbReference type="GO" id="GO:0003700">
    <property type="term" value="F:DNA-binding transcription factor activity"/>
    <property type="evidence" value="ECO:0007669"/>
    <property type="project" value="InterPro"/>
</dbReference>
<dbReference type="InterPro" id="IPR001789">
    <property type="entry name" value="Sig_transdc_resp-reg_receiver"/>
</dbReference>
<feature type="domain" description="HTH araC/xylS-type" evidence="5">
    <location>
        <begin position="155"/>
        <end position="253"/>
    </location>
</feature>
<evidence type="ECO:0000313" key="8">
    <source>
        <dbReference type="Proteomes" id="UP001050975"/>
    </source>
</evidence>
<evidence type="ECO:0000259" key="6">
    <source>
        <dbReference type="PROSITE" id="PS50110"/>
    </source>
</evidence>
<dbReference type="PROSITE" id="PS50110">
    <property type="entry name" value="RESPONSE_REGULATORY"/>
    <property type="match status" value="1"/>
</dbReference>
<proteinExistence type="predicted"/>
<evidence type="ECO:0000259" key="5">
    <source>
        <dbReference type="PROSITE" id="PS01124"/>
    </source>
</evidence>
<dbReference type="PANTHER" id="PTHR43280:SF2">
    <property type="entry name" value="HTH-TYPE TRANSCRIPTIONAL REGULATOR EXSA"/>
    <property type="match status" value="1"/>
</dbReference>
<evidence type="ECO:0000313" key="7">
    <source>
        <dbReference type="EMBL" id="GET44538.1"/>
    </source>
</evidence>
<reference evidence="7" key="1">
    <citation type="submission" date="2019-10" db="EMBL/GenBank/DDBJ databases">
        <title>Draft genome sequece of Microseira wollei NIES-4236.</title>
        <authorList>
            <person name="Yamaguchi H."/>
            <person name="Suzuki S."/>
            <person name="Kawachi M."/>
        </authorList>
    </citation>
    <scope>NUCLEOTIDE SEQUENCE</scope>
    <source>
        <strain evidence="7">NIES-4236</strain>
    </source>
</reference>
<dbReference type="PROSITE" id="PS01124">
    <property type="entry name" value="HTH_ARAC_FAMILY_2"/>
    <property type="match status" value="1"/>
</dbReference>
<comment type="caution">
    <text evidence="4">Lacks conserved residue(s) required for the propagation of feature annotation.</text>
</comment>
<dbReference type="CDD" id="cd17574">
    <property type="entry name" value="REC_OmpR"/>
    <property type="match status" value="1"/>
</dbReference>
<keyword evidence="3" id="KW-0804">Transcription</keyword>
<dbReference type="RefSeq" id="WP_226594680.1">
    <property type="nucleotide sequence ID" value="NZ_BLAY01000399.1"/>
</dbReference>